<dbReference type="AlphaFoldDB" id="A0A3E2HMQ8"/>
<reference evidence="2 3" key="1">
    <citation type="submission" date="2018-05" db="EMBL/GenBank/DDBJ databases">
        <title>Draft genome sequence of Scytalidium lignicola DSM 105466, a ubiquitous saprotrophic fungus.</title>
        <authorList>
            <person name="Buettner E."/>
            <person name="Gebauer A.M."/>
            <person name="Hofrichter M."/>
            <person name="Liers C."/>
            <person name="Kellner H."/>
        </authorList>
    </citation>
    <scope>NUCLEOTIDE SEQUENCE [LARGE SCALE GENOMIC DNA]</scope>
    <source>
        <strain evidence="2 3">DSM 105466</strain>
    </source>
</reference>
<dbReference type="Proteomes" id="UP000258309">
    <property type="component" value="Unassembled WGS sequence"/>
</dbReference>
<sequence length="103" mass="11031">METAINGSVPELVRDGLGNVKGGIRLPQVTVPIASYQGLARNSLGGQTIPFSTEQLRELYPEHEDYVSKVKAAALESLADGVILPHHATQYIQEAESALIPPP</sequence>
<comment type="caution">
    <text evidence="2">The sequence shown here is derived from an EMBL/GenBank/DDBJ whole genome shotgun (WGS) entry which is preliminary data.</text>
</comment>
<dbReference type="Pfam" id="PF20091">
    <property type="entry name" value="Abhydrolase_10"/>
    <property type="match status" value="1"/>
</dbReference>
<dbReference type="EMBL" id="NCSJ02000017">
    <property type="protein sequence ID" value="RFU34677.1"/>
    <property type="molecule type" value="Genomic_DNA"/>
</dbReference>
<feature type="domain" description="Alpha/beta hydrolase" evidence="1">
    <location>
        <begin position="6"/>
        <end position="92"/>
    </location>
</feature>
<protein>
    <recommendedName>
        <fullName evidence="1">Alpha/beta hydrolase domain-containing protein</fullName>
    </recommendedName>
</protein>
<evidence type="ECO:0000313" key="3">
    <source>
        <dbReference type="Proteomes" id="UP000258309"/>
    </source>
</evidence>
<evidence type="ECO:0000313" key="2">
    <source>
        <dbReference type="EMBL" id="RFU34677.1"/>
    </source>
</evidence>
<dbReference type="InterPro" id="IPR045394">
    <property type="entry name" value="Abhydrolase_dom"/>
</dbReference>
<organism evidence="2 3">
    <name type="scientific">Scytalidium lignicola</name>
    <name type="common">Hyphomycete</name>
    <dbReference type="NCBI Taxonomy" id="5539"/>
    <lineage>
        <taxon>Eukaryota</taxon>
        <taxon>Fungi</taxon>
        <taxon>Dikarya</taxon>
        <taxon>Ascomycota</taxon>
        <taxon>Pezizomycotina</taxon>
        <taxon>Leotiomycetes</taxon>
        <taxon>Leotiomycetes incertae sedis</taxon>
        <taxon>Scytalidium</taxon>
    </lineage>
</organism>
<proteinExistence type="predicted"/>
<keyword evidence="3" id="KW-1185">Reference proteome</keyword>
<name>A0A3E2HMQ8_SCYLI</name>
<feature type="non-terminal residue" evidence="2">
    <location>
        <position position="1"/>
    </location>
</feature>
<dbReference type="STRING" id="5539.A0A3E2HMQ8"/>
<accession>A0A3E2HMQ8</accession>
<evidence type="ECO:0000259" key="1">
    <source>
        <dbReference type="Pfam" id="PF20091"/>
    </source>
</evidence>
<feature type="non-terminal residue" evidence="2">
    <location>
        <position position="103"/>
    </location>
</feature>
<gene>
    <name evidence="2" type="ORF">B7463_g1670</name>
</gene>